<keyword evidence="1" id="KW-1133">Transmembrane helix</keyword>
<evidence type="ECO:0000313" key="3">
    <source>
        <dbReference type="EMBL" id="TRO80553.1"/>
    </source>
</evidence>
<keyword evidence="1" id="KW-0812">Transmembrane</keyword>
<sequence>MKNPVSTILTTLITLTSTTAAWAADLPEKSGFGLLSLIFFGFFAMIIAAQLVPGLILFLSGTKELFRKRVTHR</sequence>
<reference evidence="3 4" key="1">
    <citation type="submission" date="2019-07" db="EMBL/GenBank/DDBJ databases">
        <title>Insights of Desulfuromonas acetexigens electromicrobiology.</title>
        <authorList>
            <person name="Katuri K."/>
            <person name="Sapireddy V."/>
            <person name="Shaw D.R."/>
            <person name="Saikaly P."/>
        </authorList>
    </citation>
    <scope>NUCLEOTIDE SEQUENCE [LARGE SCALE GENOMIC DNA]</scope>
    <source>
        <strain evidence="3 4">2873</strain>
    </source>
</reference>
<dbReference type="Proteomes" id="UP000317155">
    <property type="component" value="Unassembled WGS sequence"/>
</dbReference>
<dbReference type="RefSeq" id="WP_092058109.1">
    <property type="nucleotide sequence ID" value="NZ_FOJJ01000039.1"/>
</dbReference>
<proteinExistence type="predicted"/>
<keyword evidence="1" id="KW-0472">Membrane</keyword>
<dbReference type="AlphaFoldDB" id="A0A550JBN1"/>
<name>A0A550JBN1_9BACT</name>
<keyword evidence="2" id="KW-0732">Signal</keyword>
<evidence type="ECO:0000256" key="1">
    <source>
        <dbReference type="SAM" id="Phobius"/>
    </source>
</evidence>
<feature type="transmembrane region" description="Helical" evidence="1">
    <location>
        <begin position="33"/>
        <end position="59"/>
    </location>
</feature>
<dbReference type="EMBL" id="VJVV01000007">
    <property type="protein sequence ID" value="TRO80553.1"/>
    <property type="molecule type" value="Genomic_DNA"/>
</dbReference>
<comment type="caution">
    <text evidence="3">The sequence shown here is derived from an EMBL/GenBank/DDBJ whole genome shotgun (WGS) entry which is preliminary data.</text>
</comment>
<gene>
    <name evidence="3" type="ORF">FL622_10675</name>
</gene>
<keyword evidence="4" id="KW-1185">Reference proteome</keyword>
<organism evidence="3 4">
    <name type="scientific">Trichloromonas acetexigens</name>
    <dbReference type="NCBI Taxonomy" id="38815"/>
    <lineage>
        <taxon>Bacteria</taxon>
        <taxon>Pseudomonadati</taxon>
        <taxon>Thermodesulfobacteriota</taxon>
        <taxon>Desulfuromonadia</taxon>
        <taxon>Desulfuromonadales</taxon>
        <taxon>Trichloromonadaceae</taxon>
        <taxon>Trichloromonas</taxon>
    </lineage>
</organism>
<protein>
    <submittedName>
        <fullName evidence="3">Uncharacterized protein</fullName>
    </submittedName>
</protein>
<evidence type="ECO:0000256" key="2">
    <source>
        <dbReference type="SAM" id="SignalP"/>
    </source>
</evidence>
<accession>A0A550JBN1</accession>
<feature type="chain" id="PRO_5022116148" evidence="2">
    <location>
        <begin position="24"/>
        <end position="73"/>
    </location>
</feature>
<evidence type="ECO:0000313" key="4">
    <source>
        <dbReference type="Proteomes" id="UP000317155"/>
    </source>
</evidence>
<feature type="signal peptide" evidence="2">
    <location>
        <begin position="1"/>
        <end position="23"/>
    </location>
</feature>